<accession>A0ABM1P2H5</accession>
<dbReference type="SUPFAM" id="SSF49265">
    <property type="entry name" value="Fibronectin type III"/>
    <property type="match status" value="4"/>
</dbReference>
<dbReference type="SUPFAM" id="SSF48726">
    <property type="entry name" value="Immunoglobulin"/>
    <property type="match status" value="3"/>
</dbReference>
<dbReference type="PROSITE" id="PS50835">
    <property type="entry name" value="IG_LIKE"/>
    <property type="match status" value="2"/>
</dbReference>
<dbReference type="Pfam" id="PF00041">
    <property type="entry name" value="fn3"/>
    <property type="match status" value="4"/>
</dbReference>
<dbReference type="PANTHER" id="PTHR13817">
    <property type="entry name" value="TITIN"/>
    <property type="match status" value="1"/>
</dbReference>
<feature type="compositionally biased region" description="Gly residues" evidence="2">
    <location>
        <begin position="1542"/>
        <end position="1552"/>
    </location>
</feature>
<keyword evidence="3" id="KW-1133">Transmembrane helix</keyword>
<evidence type="ECO:0000313" key="9">
    <source>
        <dbReference type="RefSeq" id="XP_017861408.1"/>
    </source>
</evidence>
<dbReference type="SMART" id="SM00060">
    <property type="entry name" value="FN3"/>
    <property type="match status" value="5"/>
</dbReference>
<dbReference type="RefSeq" id="XP_017861408.1">
    <property type="nucleotide sequence ID" value="XM_018005919.1"/>
</dbReference>
<feature type="domain" description="Fibronectin type-III" evidence="6">
    <location>
        <begin position="922"/>
        <end position="1013"/>
    </location>
</feature>
<evidence type="ECO:0000313" key="10">
    <source>
        <dbReference type="RefSeq" id="XP_017861410.1"/>
    </source>
</evidence>
<dbReference type="RefSeq" id="XP_017861411.1">
    <property type="nucleotide sequence ID" value="XM_018005922.1"/>
</dbReference>
<dbReference type="Proteomes" id="UP000694904">
    <property type="component" value="Chromosome 4"/>
</dbReference>
<keyword evidence="3" id="KW-0812">Transmembrane</keyword>
<dbReference type="RefSeq" id="XP_017861407.1">
    <property type="nucleotide sequence ID" value="XM_018005918.1"/>
</dbReference>
<evidence type="ECO:0000313" key="8">
    <source>
        <dbReference type="RefSeq" id="XP_017861407.1"/>
    </source>
</evidence>
<reference evidence="8 9" key="3">
    <citation type="submission" date="2025-05" db="UniProtKB">
        <authorList>
            <consortium name="RefSeq"/>
        </authorList>
    </citation>
    <scope>IDENTIFICATION</scope>
    <source>
        <tissue evidence="8 9">Whole organism</tissue>
    </source>
</reference>
<dbReference type="InterPro" id="IPR050964">
    <property type="entry name" value="Striated_Muscle_Regulatory"/>
</dbReference>
<protein>
    <submittedName>
        <fullName evidence="8 9">Ig-like and fibronectin type-III domain-containing protein 2 isoform X1</fullName>
    </submittedName>
</protein>
<dbReference type="InterPro" id="IPR002602">
    <property type="entry name" value="DB"/>
</dbReference>
<feature type="domain" description="Ig-like" evidence="5">
    <location>
        <begin position="1104"/>
        <end position="1200"/>
    </location>
</feature>
<dbReference type="PANTHER" id="PTHR13817:SF155">
    <property type="entry name" value="IG-LIKE AND FIBRONECTIN TYPE-III DOMAIN-CONTAINING PROTEIN C25G4.10"/>
    <property type="match status" value="1"/>
</dbReference>
<reference evidence="7" key="1">
    <citation type="journal article" date="1997" name="Nucleic Acids Res.">
        <title>tRNAscan-SE: a program for improved detection of transfer RNA genes in genomic sequence.</title>
        <authorList>
            <person name="Lowe T.M."/>
            <person name="Eddy S.R."/>
        </authorList>
    </citation>
    <scope>NUCLEOTIDE SEQUENCE [LARGE SCALE GENOMIC DNA]</scope>
</reference>
<dbReference type="InterPro" id="IPR003598">
    <property type="entry name" value="Ig_sub2"/>
</dbReference>
<keyword evidence="4" id="KW-0732">Signal</keyword>
<dbReference type="CDD" id="cd12087">
    <property type="entry name" value="TM_EGFR-like"/>
    <property type="match status" value="1"/>
</dbReference>
<dbReference type="InterPro" id="IPR007110">
    <property type="entry name" value="Ig-like_dom"/>
</dbReference>
<feature type="signal peptide" evidence="4">
    <location>
        <begin position="1"/>
        <end position="21"/>
    </location>
</feature>
<evidence type="ECO:0000313" key="7">
    <source>
        <dbReference type="Proteomes" id="UP000694904"/>
    </source>
</evidence>
<gene>
    <name evidence="8 9 10 11" type="primary">LOC108612872</name>
</gene>
<feature type="compositionally biased region" description="Low complexity" evidence="2">
    <location>
        <begin position="1553"/>
        <end position="1583"/>
    </location>
</feature>
<evidence type="ECO:0000256" key="1">
    <source>
        <dbReference type="ARBA" id="ARBA00022737"/>
    </source>
</evidence>
<keyword evidence="1" id="KW-0677">Repeat</keyword>
<feature type="chain" id="PRO_5045022844" evidence="4">
    <location>
        <begin position="22"/>
        <end position="1649"/>
    </location>
</feature>
<evidence type="ECO:0000256" key="3">
    <source>
        <dbReference type="SAM" id="Phobius"/>
    </source>
</evidence>
<dbReference type="SMART" id="SM00408">
    <property type="entry name" value="IGc2"/>
    <property type="match status" value="3"/>
</dbReference>
<dbReference type="InterPro" id="IPR003599">
    <property type="entry name" value="Ig_sub"/>
</dbReference>
<organism evidence="7 11">
    <name type="scientific">Drosophila arizonae</name>
    <name type="common">Fruit fly</name>
    <dbReference type="NCBI Taxonomy" id="7263"/>
    <lineage>
        <taxon>Eukaryota</taxon>
        <taxon>Metazoa</taxon>
        <taxon>Ecdysozoa</taxon>
        <taxon>Arthropoda</taxon>
        <taxon>Hexapoda</taxon>
        <taxon>Insecta</taxon>
        <taxon>Pterygota</taxon>
        <taxon>Neoptera</taxon>
        <taxon>Endopterygota</taxon>
        <taxon>Diptera</taxon>
        <taxon>Brachycera</taxon>
        <taxon>Muscomorpha</taxon>
        <taxon>Ephydroidea</taxon>
        <taxon>Drosophilidae</taxon>
        <taxon>Drosophila</taxon>
    </lineage>
</organism>
<feature type="region of interest" description="Disordered" evidence="2">
    <location>
        <begin position="1522"/>
        <end position="1588"/>
    </location>
</feature>
<dbReference type="RefSeq" id="XP_017861410.1">
    <property type="nucleotide sequence ID" value="XM_018005921.1"/>
</dbReference>
<keyword evidence="3" id="KW-0472">Membrane</keyword>
<feature type="domain" description="Fibronectin type-III" evidence="6">
    <location>
        <begin position="288"/>
        <end position="402"/>
    </location>
</feature>
<evidence type="ECO:0000259" key="6">
    <source>
        <dbReference type="PROSITE" id="PS50853"/>
    </source>
</evidence>
<feature type="domain" description="Ig-like" evidence="5">
    <location>
        <begin position="8"/>
        <end position="133"/>
    </location>
</feature>
<evidence type="ECO:0000259" key="5">
    <source>
        <dbReference type="PROSITE" id="PS50835"/>
    </source>
</evidence>
<sequence length="1649" mass="178301">MLKLFVLPIITICLLLTSVNSGVPIGTGGPSLIFENKDALLTCVVSENSGNNTVIWKKGDEILTAGTVRVTKDHRVRVLHDENPRGSNPNVGGEVWVLLIKGLKASDSGAYICELNSDPVLRSIHILTVKELSTATGLQANASDPVPAESTDVFLLPPPLNAQDNRSFWRPSQSPPQLTHDFTDCCERANVSAQCMGFCNLHNILDGTTGIDPEACERDFPSIVRCMADGRNHVPCCVEKQIPDLCQDMCRGEYTPFTDQLKTRVSCVQHTLTGLQCILKGIQLIPSTPTRVSIDNVRETSVNISWAPPQKLDDQVSYYTVNLTVLHSFDEDELSGEAKHQVQGAPVTEEIMLYNVTANQTFLSLDKLTPLTMYAVIVTAVNEFGASLPNERLRFFTHTSASVAESQAGSPDKQVMPTLPDIRSCCESSGMTHRLCMDKMCDPQKTDLATLPDLMVCAPWSNITFSCLANNIDHTPCCRARGIPSACFPICAGKLTSLDFSLFKCLRFMSEYSSCLYQGYGVLADPPSKLRTVAKTDNFVILDWNNPKRLGESVNTYHVKFRRLGVGDDYLTVEKRQPPLILEGLEPDIYYEFYVVSINAYGKSEPSPRLITRTLPAELATVPVAKYNMSTCCKASGLLPQCAPLCSYNIRLSDIENLGPACRAQMPILARCAAGGRDHSPCCSRRSVINACMPLCRGVMPLALTTKSTAGASAAGAVAAVGSMSSSTASTWASNMPDCLSYAGNILQCFEEGTNNIPGPPEDVHATAITSRSISIAWTPPNVDPAAPYHSDTATGDEIEAATSAVAGDVASAADTSQSRSSAASDAADANDANDAIEFVVQYGRVNNMTIYETVAKLENELTTNETSIDLTNLEENALYRITVVARGKFGTSLPASMLLVNTSAAGEKALYPNDTWGAPSPPHSLTVLTHSATWMQITWQPSEYSHPHERITYRVYHKTMNSADFTKIETKLAWLRITNLKPSSQHVLYVEAVGERATSLPSETLVAWTDPALPAFVDPPTVHPADNIPEGGSMTILCLALGNPAPTISLYVGGHLVRQDTSRHMVTVIHNVSADMEHVSCYADNGYGVPMQATRRVNICYPPKIQAAGITVASIGDEVELRCTVDSKPTPKTIFWRDHDGRVPVPQGGNYFVSVTNVSTIYTMTLRISKLQANDVGDYFCHAENPFGSSTTPVSVRIRNTPSLHRNVSQCCAAQNVSVACRDACTYYVDFDAIANRPECIVDFDKLMKCAADGSDHRSCCADEQVPRKCLNWCRGESVRSKEICSLQYSRTIIGCFEKNRDRLPGPPENIVVSVLSDNAVNIKWDAPTKNPNAVDGYRIYYHEAAVLPPSSAAQPNESSMEPALDTVASMNNATSTGNSNGNNNNNNNMSIAGAVEIQRIDVKDTTISINGLKKDVLYELVVKAGNTYGASVLTDPIRFTLGEQQVTSATSSYSSAVGTISGIVASILAILLAVAAIVFYRRHRCHHGKAVNGNVAFENPTYTRGLEQVQLPTVTSAITTTQTGNNHTHGSNSNSNSNGNGNGNGNGSSSGVGTHTGRSSNSHNHNSNAATMTTSTSTATTLDTGSIVNGNRHQQQQQQLRNGRGVTDAAHHFHNPLSNTQCNEVNPSIYEELKLGQEGAGFKKLVP</sequence>
<feature type="compositionally biased region" description="Low complexity" evidence="2">
    <location>
        <begin position="1522"/>
        <end position="1541"/>
    </location>
</feature>
<dbReference type="CDD" id="cd00063">
    <property type="entry name" value="FN3"/>
    <property type="match status" value="5"/>
</dbReference>
<keyword evidence="7" id="KW-1185">Reference proteome</keyword>
<dbReference type="GeneID" id="108612872"/>
<evidence type="ECO:0000256" key="2">
    <source>
        <dbReference type="SAM" id="MobiDB-lite"/>
    </source>
</evidence>
<name>A0ABM1P2H5_DROAR</name>
<dbReference type="InterPro" id="IPR003961">
    <property type="entry name" value="FN3_dom"/>
</dbReference>
<dbReference type="InterPro" id="IPR013783">
    <property type="entry name" value="Ig-like_fold"/>
</dbReference>
<reference evidence="7" key="2">
    <citation type="journal article" date="2016" name="G3 (Bethesda)">
        <title>Genome Evolution in Three Species of Cactophilic Drosophila.</title>
        <authorList>
            <person name="Sanchez-Flores A."/>
            <person name="Penazola F."/>
            <person name="Carpinteyro-Ponce J."/>
            <person name="Nazario-Yepiz N."/>
            <person name="Abreu-Goodger C."/>
            <person name="Machado C.A."/>
            <person name="Markow T.A."/>
        </authorList>
    </citation>
    <scope>NUCLEOTIDE SEQUENCE [LARGE SCALE GENOMIC DNA]</scope>
</reference>
<feature type="transmembrane region" description="Helical" evidence="3">
    <location>
        <begin position="1458"/>
        <end position="1482"/>
    </location>
</feature>
<dbReference type="PROSITE" id="PS50853">
    <property type="entry name" value="FN3"/>
    <property type="match status" value="3"/>
</dbReference>
<dbReference type="Gene3D" id="2.60.40.10">
    <property type="entry name" value="Immunoglobulins"/>
    <property type="match status" value="8"/>
</dbReference>
<proteinExistence type="predicted"/>
<evidence type="ECO:0000313" key="11">
    <source>
        <dbReference type="RefSeq" id="XP_017861411.1"/>
    </source>
</evidence>
<dbReference type="Pfam" id="PF13927">
    <property type="entry name" value="Ig_3"/>
    <property type="match status" value="1"/>
</dbReference>
<dbReference type="Pfam" id="PF01682">
    <property type="entry name" value="DB"/>
    <property type="match status" value="4"/>
</dbReference>
<feature type="domain" description="Fibronectin type-III" evidence="6">
    <location>
        <begin position="526"/>
        <end position="617"/>
    </location>
</feature>
<dbReference type="InterPro" id="IPR036179">
    <property type="entry name" value="Ig-like_dom_sf"/>
</dbReference>
<evidence type="ECO:0000256" key="4">
    <source>
        <dbReference type="SAM" id="SignalP"/>
    </source>
</evidence>
<dbReference type="InterPro" id="IPR036116">
    <property type="entry name" value="FN3_sf"/>
</dbReference>
<dbReference type="SMART" id="SM00409">
    <property type="entry name" value="IG"/>
    <property type="match status" value="2"/>
</dbReference>